<comment type="caution">
    <text evidence="1">The sequence shown here is derived from an EMBL/GenBank/DDBJ whole genome shotgun (WGS) entry which is preliminary data.</text>
</comment>
<dbReference type="EMBL" id="BAABME010008177">
    <property type="protein sequence ID" value="GAA0172542.1"/>
    <property type="molecule type" value="Genomic_DNA"/>
</dbReference>
<proteinExistence type="predicted"/>
<organism evidence="1 2">
    <name type="scientific">Lithospermum erythrorhizon</name>
    <name type="common">Purple gromwell</name>
    <name type="synonym">Lithospermum officinale var. erythrorhizon</name>
    <dbReference type="NCBI Taxonomy" id="34254"/>
    <lineage>
        <taxon>Eukaryota</taxon>
        <taxon>Viridiplantae</taxon>
        <taxon>Streptophyta</taxon>
        <taxon>Embryophyta</taxon>
        <taxon>Tracheophyta</taxon>
        <taxon>Spermatophyta</taxon>
        <taxon>Magnoliopsida</taxon>
        <taxon>eudicotyledons</taxon>
        <taxon>Gunneridae</taxon>
        <taxon>Pentapetalae</taxon>
        <taxon>asterids</taxon>
        <taxon>lamiids</taxon>
        <taxon>Boraginales</taxon>
        <taxon>Boraginaceae</taxon>
        <taxon>Boraginoideae</taxon>
        <taxon>Lithospermeae</taxon>
        <taxon>Lithospermum</taxon>
    </lineage>
</organism>
<reference evidence="1 2" key="1">
    <citation type="submission" date="2024-01" db="EMBL/GenBank/DDBJ databases">
        <title>The complete chloroplast genome sequence of Lithospermum erythrorhizon: insights into the phylogenetic relationship among Boraginaceae species and the maternal lineages of purple gromwells.</title>
        <authorList>
            <person name="Okada T."/>
            <person name="Watanabe K."/>
        </authorList>
    </citation>
    <scope>NUCLEOTIDE SEQUENCE [LARGE SCALE GENOMIC DNA]</scope>
</reference>
<dbReference type="AlphaFoldDB" id="A0AAV3RDV6"/>
<accession>A0AAV3RDV6</accession>
<evidence type="ECO:0000313" key="1">
    <source>
        <dbReference type="EMBL" id="GAA0172542.1"/>
    </source>
</evidence>
<gene>
    <name evidence="1" type="ORF">LIER_26348</name>
</gene>
<name>A0AAV3RDV6_LITER</name>
<dbReference type="Proteomes" id="UP001454036">
    <property type="component" value="Unassembled WGS sequence"/>
</dbReference>
<protein>
    <submittedName>
        <fullName evidence="1">Uncharacterized protein</fullName>
    </submittedName>
</protein>
<sequence length="171" mass="19184">MNWLANGDFGTSFFNRSILASRNKHQISLLMDDDGQIHTNPQIVEGKIVQFYEALFTSKGLLSDEQKSIIRDSLFRVPAEACGALVMQPTMQEVKEAFQSMVVGKSPGPAGFSVEFYKYHWETVSQDLFYIFVYIIATGDVPPILNATTLSLVPRVDHPSSIRDYALFLAK</sequence>
<keyword evidence="2" id="KW-1185">Reference proteome</keyword>
<evidence type="ECO:0000313" key="2">
    <source>
        <dbReference type="Proteomes" id="UP001454036"/>
    </source>
</evidence>